<evidence type="ECO:0000256" key="7">
    <source>
        <dbReference type="SAM" id="Phobius"/>
    </source>
</evidence>
<feature type="transmembrane region" description="Helical" evidence="7">
    <location>
        <begin position="74"/>
        <end position="99"/>
    </location>
</feature>
<feature type="transmembrane region" description="Helical" evidence="7">
    <location>
        <begin position="28"/>
        <end position="53"/>
    </location>
</feature>
<keyword evidence="3" id="KW-1003">Cell membrane</keyword>
<keyword evidence="4 7" id="KW-0812">Transmembrane</keyword>
<keyword evidence="6 7" id="KW-0472">Membrane</keyword>
<sequence>MSLFFIMLSVLAGGLLYQRGGLDALRDGLAQGLILLISITPLVLLALLLAGYAQSLIPPRWVESQLGRHAGWRATGLAALAGALMPGGPFAAFPVVLVLRQSGAPLSTCIAFLTAWSVLGLHRMIIWEIPWLGWRFALLRWLISLPLPWLAAHWAYRLERRTTREETA</sequence>
<keyword evidence="5 7" id="KW-1133">Transmembrane helix</keyword>
<dbReference type="Proteomes" id="UP000297890">
    <property type="component" value="Unassembled WGS sequence"/>
</dbReference>
<dbReference type="Pfam" id="PF03773">
    <property type="entry name" value="ArsP_1"/>
    <property type="match status" value="1"/>
</dbReference>
<protein>
    <recommendedName>
        <fullName evidence="10">Permease</fullName>
    </recommendedName>
</protein>
<dbReference type="InterPro" id="IPR005524">
    <property type="entry name" value="DUF318"/>
</dbReference>
<evidence type="ECO:0000256" key="1">
    <source>
        <dbReference type="ARBA" id="ARBA00004651"/>
    </source>
</evidence>
<gene>
    <name evidence="8" type="ORF">E4680_04040</name>
</gene>
<comment type="caution">
    <text evidence="8">The sequence shown here is derived from an EMBL/GenBank/DDBJ whole genome shotgun (WGS) entry which is preliminary data.</text>
</comment>
<reference evidence="8 9" key="1">
    <citation type="journal article" date="2019" name="ISME J.">
        <title>Candidatus Macondimonas diazotrophica, a novel gammaproteobacterial genus dominating crude-oil-contaminated coastal sediments.</title>
        <authorList>
            <person name="Karthikeyan S."/>
            <person name="Konstantinidis K."/>
        </authorList>
    </citation>
    <scope>NUCLEOTIDE SEQUENCE [LARGE SCALE GENOMIC DNA]</scope>
    <source>
        <strain evidence="8 9">KTK01</strain>
    </source>
</reference>
<evidence type="ECO:0008006" key="10">
    <source>
        <dbReference type="Google" id="ProtNLM"/>
    </source>
</evidence>
<dbReference type="RefSeq" id="WP_135281274.1">
    <property type="nucleotide sequence ID" value="NZ_SRIO01000004.1"/>
</dbReference>
<proteinExistence type="inferred from homology"/>
<dbReference type="GO" id="GO:0005886">
    <property type="term" value="C:plasma membrane"/>
    <property type="evidence" value="ECO:0007669"/>
    <property type="project" value="UniProtKB-SubCell"/>
</dbReference>
<dbReference type="OrthoDB" id="5797013at2"/>
<evidence type="ECO:0000256" key="3">
    <source>
        <dbReference type="ARBA" id="ARBA00022475"/>
    </source>
</evidence>
<evidence type="ECO:0000256" key="5">
    <source>
        <dbReference type="ARBA" id="ARBA00022989"/>
    </source>
</evidence>
<dbReference type="AlphaFoldDB" id="A0A4Z0FBQ2"/>
<evidence type="ECO:0000313" key="9">
    <source>
        <dbReference type="Proteomes" id="UP000297890"/>
    </source>
</evidence>
<dbReference type="EMBL" id="SRIO01000004">
    <property type="protein sequence ID" value="TFZ83395.1"/>
    <property type="molecule type" value="Genomic_DNA"/>
</dbReference>
<keyword evidence="9" id="KW-1185">Reference proteome</keyword>
<name>A0A4Z0FBQ2_9GAMM</name>
<organism evidence="8 9">
    <name type="scientific">Candidatus Macondimonas diazotrophica</name>
    <dbReference type="NCBI Taxonomy" id="2305248"/>
    <lineage>
        <taxon>Bacteria</taxon>
        <taxon>Pseudomonadati</taxon>
        <taxon>Pseudomonadota</taxon>
        <taxon>Gammaproteobacteria</taxon>
        <taxon>Chromatiales</taxon>
        <taxon>Ectothiorhodospiraceae</taxon>
        <taxon>Candidatus Macondimonas</taxon>
    </lineage>
</organism>
<evidence type="ECO:0000256" key="6">
    <source>
        <dbReference type="ARBA" id="ARBA00023136"/>
    </source>
</evidence>
<feature type="transmembrane region" description="Helical" evidence="7">
    <location>
        <begin position="138"/>
        <end position="156"/>
    </location>
</feature>
<evidence type="ECO:0000313" key="8">
    <source>
        <dbReference type="EMBL" id="TFZ83395.1"/>
    </source>
</evidence>
<accession>A0A4Z0FBQ2</accession>
<feature type="transmembrane region" description="Helical" evidence="7">
    <location>
        <begin position="105"/>
        <end position="126"/>
    </location>
</feature>
<evidence type="ECO:0000256" key="4">
    <source>
        <dbReference type="ARBA" id="ARBA00022692"/>
    </source>
</evidence>
<comment type="subcellular location">
    <subcellularLocation>
        <location evidence="1">Cell membrane</location>
        <topology evidence="1">Multi-pass membrane protein</topology>
    </subcellularLocation>
</comment>
<comment type="similarity">
    <text evidence="2">Belongs to the UPF0718 family.</text>
</comment>
<evidence type="ECO:0000256" key="2">
    <source>
        <dbReference type="ARBA" id="ARBA00006386"/>
    </source>
</evidence>